<dbReference type="PRINTS" id="PR00034">
    <property type="entry name" value="HTHCRP"/>
</dbReference>
<dbReference type="AlphaFoldDB" id="A0A1G6DZ82"/>
<dbReference type="InterPro" id="IPR050397">
    <property type="entry name" value="Env_Response_Regulators"/>
</dbReference>
<dbReference type="SUPFAM" id="SSF46785">
    <property type="entry name" value="Winged helix' DNA-binding domain"/>
    <property type="match status" value="1"/>
</dbReference>
<reference evidence="7 8" key="1">
    <citation type="submission" date="2016-10" db="EMBL/GenBank/DDBJ databases">
        <authorList>
            <person name="de Groot N.N."/>
        </authorList>
    </citation>
    <scope>NUCLEOTIDE SEQUENCE [LARGE SCALE GENOMIC DNA]</scope>
    <source>
        <strain evidence="7 8">ATCC 35022</strain>
    </source>
</reference>
<sequence length="230" mass="25244">MLHQETSQLTRPTAQKVAAIEAAAGQPQPLSAALSTAGMSIRYARNAEIYGEGEPVDNVYKVVSGAVRTYKLLSDGRRQIGEFHIAGDVFGLEVGSERQFTAEAIADAVVLVAKRSSLVALAVSDATLASELWTHTARELRRTQDHLLVLGRKRAQERVATFLLDMAGRGRSDIIVDLPMSRQDIADYLGLTIETVSRTLTRLEDDRAIEIPTSRRIVLRDKRALGHLNN</sequence>
<feature type="domain" description="HTH crp-type" evidence="6">
    <location>
        <begin position="153"/>
        <end position="223"/>
    </location>
</feature>
<dbReference type="InterPro" id="IPR036390">
    <property type="entry name" value="WH_DNA-bd_sf"/>
</dbReference>
<keyword evidence="3" id="KW-0804">Transcription</keyword>
<dbReference type="Gene3D" id="2.60.120.10">
    <property type="entry name" value="Jelly Rolls"/>
    <property type="match status" value="1"/>
</dbReference>
<keyword evidence="4" id="KW-0535">Nitrogen fixation</keyword>
<accession>A0A1G6DZ82</accession>
<dbReference type="SMART" id="SM00419">
    <property type="entry name" value="HTH_CRP"/>
    <property type="match status" value="1"/>
</dbReference>
<gene>
    <name evidence="7" type="ORF">SAMN02982931_03925</name>
</gene>
<dbReference type="Proteomes" id="UP000199071">
    <property type="component" value="Unassembled WGS sequence"/>
</dbReference>
<dbReference type="PROSITE" id="PS00042">
    <property type="entry name" value="HTH_CRP_1"/>
    <property type="match status" value="1"/>
</dbReference>
<dbReference type="GO" id="GO:0005829">
    <property type="term" value="C:cytosol"/>
    <property type="evidence" value="ECO:0007669"/>
    <property type="project" value="TreeGrafter"/>
</dbReference>
<name>A0A1G6DZ82_9HYPH</name>
<organism evidence="7 8">
    <name type="scientific">Bauldia litoralis</name>
    <dbReference type="NCBI Taxonomy" id="665467"/>
    <lineage>
        <taxon>Bacteria</taxon>
        <taxon>Pseudomonadati</taxon>
        <taxon>Pseudomonadota</taxon>
        <taxon>Alphaproteobacteria</taxon>
        <taxon>Hyphomicrobiales</taxon>
        <taxon>Kaistiaceae</taxon>
        <taxon>Bauldia</taxon>
    </lineage>
</organism>
<dbReference type="SMART" id="SM00100">
    <property type="entry name" value="cNMP"/>
    <property type="match status" value="1"/>
</dbReference>
<evidence type="ECO:0000259" key="6">
    <source>
        <dbReference type="PROSITE" id="PS51063"/>
    </source>
</evidence>
<dbReference type="PROSITE" id="PS51063">
    <property type="entry name" value="HTH_CRP_2"/>
    <property type="match status" value="1"/>
</dbReference>
<evidence type="ECO:0000313" key="8">
    <source>
        <dbReference type="Proteomes" id="UP000199071"/>
    </source>
</evidence>
<evidence type="ECO:0000256" key="2">
    <source>
        <dbReference type="ARBA" id="ARBA00023125"/>
    </source>
</evidence>
<dbReference type="EMBL" id="FMXQ01000009">
    <property type="protein sequence ID" value="SDB50451.1"/>
    <property type="molecule type" value="Genomic_DNA"/>
</dbReference>
<dbReference type="InterPro" id="IPR018490">
    <property type="entry name" value="cNMP-bd_dom_sf"/>
</dbReference>
<proteinExistence type="predicted"/>
<keyword evidence="2" id="KW-0238">DNA-binding</keyword>
<dbReference type="OrthoDB" id="667966at2"/>
<keyword evidence="1" id="KW-0805">Transcription regulation</keyword>
<dbReference type="Gene3D" id="1.10.10.10">
    <property type="entry name" value="Winged helix-like DNA-binding domain superfamily/Winged helix DNA-binding domain"/>
    <property type="match status" value="1"/>
</dbReference>
<dbReference type="InterPro" id="IPR012318">
    <property type="entry name" value="HTH_CRP"/>
</dbReference>
<evidence type="ECO:0000256" key="4">
    <source>
        <dbReference type="ARBA" id="ARBA00023231"/>
    </source>
</evidence>
<evidence type="ECO:0000256" key="3">
    <source>
        <dbReference type="ARBA" id="ARBA00023163"/>
    </source>
</evidence>
<dbReference type="GO" id="GO:0003677">
    <property type="term" value="F:DNA binding"/>
    <property type="evidence" value="ECO:0007669"/>
    <property type="project" value="UniProtKB-KW"/>
</dbReference>
<dbReference type="SUPFAM" id="SSF51206">
    <property type="entry name" value="cAMP-binding domain-like"/>
    <property type="match status" value="1"/>
</dbReference>
<dbReference type="CDD" id="cd00092">
    <property type="entry name" value="HTH_CRP"/>
    <property type="match status" value="1"/>
</dbReference>
<keyword evidence="8" id="KW-1185">Reference proteome</keyword>
<evidence type="ECO:0000259" key="5">
    <source>
        <dbReference type="PROSITE" id="PS50042"/>
    </source>
</evidence>
<dbReference type="InterPro" id="IPR018335">
    <property type="entry name" value="Tscrpt_reg_HTH_Crp-type_CS"/>
</dbReference>
<dbReference type="InterPro" id="IPR036388">
    <property type="entry name" value="WH-like_DNA-bd_sf"/>
</dbReference>
<dbReference type="Pfam" id="PF13545">
    <property type="entry name" value="HTH_Crp_2"/>
    <property type="match status" value="1"/>
</dbReference>
<dbReference type="PANTHER" id="PTHR24567">
    <property type="entry name" value="CRP FAMILY TRANSCRIPTIONAL REGULATORY PROTEIN"/>
    <property type="match status" value="1"/>
</dbReference>
<dbReference type="Pfam" id="PF00027">
    <property type="entry name" value="cNMP_binding"/>
    <property type="match status" value="1"/>
</dbReference>
<dbReference type="STRING" id="665467.SAMN02982931_03925"/>
<dbReference type="PROSITE" id="PS50042">
    <property type="entry name" value="CNMP_BINDING_3"/>
    <property type="match status" value="1"/>
</dbReference>
<dbReference type="InterPro" id="IPR014710">
    <property type="entry name" value="RmlC-like_jellyroll"/>
</dbReference>
<evidence type="ECO:0000256" key="1">
    <source>
        <dbReference type="ARBA" id="ARBA00023015"/>
    </source>
</evidence>
<evidence type="ECO:0000313" key="7">
    <source>
        <dbReference type="EMBL" id="SDB50451.1"/>
    </source>
</evidence>
<dbReference type="PANTHER" id="PTHR24567:SF75">
    <property type="entry name" value="FUMARATE AND NITRATE REDUCTION REGULATORY PROTEIN"/>
    <property type="match status" value="1"/>
</dbReference>
<dbReference type="GO" id="GO:0003700">
    <property type="term" value="F:DNA-binding transcription factor activity"/>
    <property type="evidence" value="ECO:0007669"/>
    <property type="project" value="InterPro"/>
</dbReference>
<protein>
    <submittedName>
        <fullName evidence="7">CRP/FNR family transcriptional regulator, nitrogen fixation regulation protein</fullName>
    </submittedName>
</protein>
<dbReference type="FunFam" id="1.10.10.10:FF:000028">
    <property type="entry name" value="Fumarate/nitrate reduction transcriptional regulator Fnr"/>
    <property type="match status" value="1"/>
</dbReference>
<feature type="domain" description="Cyclic nucleotide-binding" evidence="5">
    <location>
        <begin position="43"/>
        <end position="139"/>
    </location>
</feature>
<dbReference type="InterPro" id="IPR000595">
    <property type="entry name" value="cNMP-bd_dom"/>
</dbReference>
<dbReference type="CDD" id="cd00038">
    <property type="entry name" value="CAP_ED"/>
    <property type="match status" value="1"/>
</dbReference>